<dbReference type="Gene3D" id="3.30.710.10">
    <property type="entry name" value="Potassium Channel Kv1.1, Chain A"/>
    <property type="match status" value="1"/>
</dbReference>
<evidence type="ECO:0000313" key="3">
    <source>
        <dbReference type="EMBL" id="RNA38197.1"/>
    </source>
</evidence>
<feature type="transmembrane region" description="Helical" evidence="1">
    <location>
        <begin position="25"/>
        <end position="46"/>
    </location>
</feature>
<name>A0A3M7SRH0_BRAPC</name>
<dbReference type="Pfam" id="PF02214">
    <property type="entry name" value="BTB_2"/>
    <property type="match status" value="1"/>
</dbReference>
<feature type="domain" description="Potassium channel tetramerisation-type BTB" evidence="2">
    <location>
        <begin position="73"/>
        <end position="155"/>
    </location>
</feature>
<dbReference type="InterPro" id="IPR011333">
    <property type="entry name" value="SKP1/BTB/POZ_sf"/>
</dbReference>
<comment type="caution">
    <text evidence="3">The sequence shown here is derived from an EMBL/GenBank/DDBJ whole genome shotgun (WGS) entry which is preliminary data.</text>
</comment>
<dbReference type="InterPro" id="IPR003131">
    <property type="entry name" value="T1-type_BTB"/>
</dbReference>
<dbReference type="SUPFAM" id="SSF54695">
    <property type="entry name" value="POZ domain"/>
    <property type="match status" value="1"/>
</dbReference>
<evidence type="ECO:0000313" key="4">
    <source>
        <dbReference type="Proteomes" id="UP000276133"/>
    </source>
</evidence>
<dbReference type="GO" id="GO:0051260">
    <property type="term" value="P:protein homooligomerization"/>
    <property type="evidence" value="ECO:0007669"/>
    <property type="project" value="InterPro"/>
</dbReference>
<evidence type="ECO:0000256" key="1">
    <source>
        <dbReference type="SAM" id="Phobius"/>
    </source>
</evidence>
<protein>
    <recommendedName>
        <fullName evidence="2">Potassium channel tetramerisation-type BTB domain-containing protein</fullName>
    </recommendedName>
</protein>
<accession>A0A3M7SRH0</accession>
<dbReference type="OrthoDB" id="10614086at2759"/>
<keyword evidence="1" id="KW-0812">Transmembrane</keyword>
<evidence type="ECO:0000259" key="2">
    <source>
        <dbReference type="Pfam" id="PF02214"/>
    </source>
</evidence>
<keyword evidence="1" id="KW-1133">Transmembrane helix</keyword>
<proteinExistence type="predicted"/>
<keyword evidence="4" id="KW-1185">Reference proteome</keyword>
<dbReference type="EMBL" id="REGN01000908">
    <property type="protein sequence ID" value="RNA38197.1"/>
    <property type="molecule type" value="Genomic_DNA"/>
</dbReference>
<organism evidence="3 4">
    <name type="scientific">Brachionus plicatilis</name>
    <name type="common">Marine rotifer</name>
    <name type="synonym">Brachionus muelleri</name>
    <dbReference type="NCBI Taxonomy" id="10195"/>
    <lineage>
        <taxon>Eukaryota</taxon>
        <taxon>Metazoa</taxon>
        <taxon>Spiralia</taxon>
        <taxon>Gnathifera</taxon>
        <taxon>Rotifera</taxon>
        <taxon>Eurotatoria</taxon>
        <taxon>Monogononta</taxon>
        <taxon>Pseudotrocha</taxon>
        <taxon>Ploima</taxon>
        <taxon>Brachionidae</taxon>
        <taxon>Brachionus</taxon>
    </lineage>
</organism>
<reference evidence="3 4" key="1">
    <citation type="journal article" date="2018" name="Sci. Rep.">
        <title>Genomic signatures of local adaptation to the degree of environmental predictability in rotifers.</title>
        <authorList>
            <person name="Franch-Gras L."/>
            <person name="Hahn C."/>
            <person name="Garcia-Roger E.M."/>
            <person name="Carmona M.J."/>
            <person name="Serra M."/>
            <person name="Gomez A."/>
        </authorList>
    </citation>
    <scope>NUCLEOTIDE SEQUENCE [LARGE SCALE GENOMIC DNA]</scope>
    <source>
        <strain evidence="3">HYR1</strain>
    </source>
</reference>
<dbReference type="AlphaFoldDB" id="A0A3M7SRH0"/>
<dbReference type="Proteomes" id="UP000276133">
    <property type="component" value="Unassembled WGS sequence"/>
</dbReference>
<keyword evidence="1" id="KW-0472">Membrane</keyword>
<gene>
    <name evidence="3" type="ORF">BpHYR1_046066</name>
</gene>
<sequence>MKICSRLKKIFFEDESETWQKINKILIQAIILNSALFIFLSIGLVLKQKKISQITEHVFNSAGLTTGEEEFFFNIGGRVFNLSRQILENNKESKLYTYCRNYLTTSEIWVPRNPQLFDTIYQYLVLGYIRTENFSSNHLKELLEESMFYNLGELSAKLNTLIKSEPQSKNQKTLHTLKSLGIKSECFYRNKKQFICFLNSQISVLKACQIAIYLN</sequence>